<reference evidence="1" key="1">
    <citation type="submission" date="2021-01" db="EMBL/GenBank/DDBJ databases">
        <authorList>
            <person name="Corre E."/>
            <person name="Pelletier E."/>
            <person name="Niang G."/>
            <person name="Scheremetjew M."/>
            <person name="Finn R."/>
            <person name="Kale V."/>
            <person name="Holt S."/>
            <person name="Cochrane G."/>
            <person name="Meng A."/>
            <person name="Brown T."/>
            <person name="Cohen L."/>
        </authorList>
    </citation>
    <scope>NUCLEOTIDE SEQUENCE</scope>
    <source>
        <strain evidence="1">CCMP325</strain>
    </source>
</reference>
<evidence type="ECO:0000313" key="1">
    <source>
        <dbReference type="EMBL" id="CAD8471695.1"/>
    </source>
</evidence>
<dbReference type="EMBL" id="HBEO01005276">
    <property type="protein sequence ID" value="CAD8471695.1"/>
    <property type="molecule type" value="Transcribed_RNA"/>
</dbReference>
<name>A0A7S0E2M5_9CRYP</name>
<protein>
    <submittedName>
        <fullName evidence="1">Uncharacterized protein</fullName>
    </submittedName>
</protein>
<accession>A0A7S0E2M5</accession>
<dbReference type="AlphaFoldDB" id="A0A7S0E2M5"/>
<proteinExistence type="predicted"/>
<sequence>MPVPTQALCNAVTDVGGGSVAMALEDKSCGKEEPADPTASLHTDLFFHGSDAPSAWIVRSPKACLLSVSSSHPDLPPPTSHGKPRPAITLKGSLKLKAAKEAGCKGVLVLGSPGLLLENVVEAARKARAAGRRVEARGWVADRVEESLSDKGERKAL</sequence>
<gene>
    <name evidence="1" type="ORF">HPHI1048_LOCUS3750</name>
</gene>
<organism evidence="1">
    <name type="scientific">Hanusia phi</name>
    <dbReference type="NCBI Taxonomy" id="3032"/>
    <lineage>
        <taxon>Eukaryota</taxon>
        <taxon>Cryptophyceae</taxon>
        <taxon>Pyrenomonadales</taxon>
        <taxon>Geminigeraceae</taxon>
        <taxon>Hanusia</taxon>
    </lineage>
</organism>